<keyword evidence="1" id="KW-0175">Coiled coil</keyword>
<dbReference type="AlphaFoldDB" id="A0A061D6W8"/>
<evidence type="ECO:0000256" key="1">
    <source>
        <dbReference type="SAM" id="Coils"/>
    </source>
</evidence>
<sequence length="1105" mass="125723">MEGHNADGRMGHNHRYRVILHGPSVWKGVVRPPDADQQAPFIVAFEPQNDLVAMQQGTLELNDFIIDEVTCTTQIFSIFFFEMQEQAVNAQQALSRSLDRLQTVYDIFQNTRVIEALEQALGSVHVPLEVVVSRVDLTGDEAGNGSLNADKESYTIRMAVSQGLSTVTPETNLLDVARQAISRKGALLNRVSISFYELPANRATSVAQTPAHVGLSGIVGKSAKSTPRNITRGTTPCARIGKAVVDLYSKRGLINPPTPWLMAPYNENVLVAASPVLKATVASQQLEELLQQSDEGLRSISQDQYVHEAELKNLNLPTETNNDAEGIAVEQVSLEINGGLENQGFDFDDVRPPSSDRTNASGIANAVDEALQLFDRWNFDDFEVFNVPEPVIQIPKSSSRKVSIGVDDERVKQLEDENKELHETNTNHLQEIAYLRDQVDELELDLRRQVDTVKLQHEIETTKLKEALKDRERVISEMNSARSSTDAGLTLESAREIQTLNEEIDSVTEEKQRLLKQVKLMTEERNKMAEELDSLKIRMSEVTKMENAIKQIQDEKEGHIAIMRDCIGKLRKEKEGLASDLDKHRRENTKLVRELKHAKFVEDQLKETLKKFEGDVAHLNDTEYELKASRAALKERDAEIKTLKLDMERLNGERTEAERTLNDLKKRFAEITETVKNVEEELFAERKISLEQKETIKNLEANKCALEVEIKDGETMREKLKQDKSEAVGRYLKEKIKHDGLLREHELKCNRLSGEVKELSTKLNLVVHQHDQMRIKYASHIIKSSITSGIAERKMESNEKATIGLVKTVLKFKAELARKRCQLRLMAKALQMPTDTTDKDILTELRKPRTLDSLTQQKLKNYEKLKTVHSKLKTEKDELAKLLEVKTSGYNKYVRRHDQLHEENRRLNTLLASERERLSAMQMEAKRQIRDEVIKVNEDKRLLHAKQCELMMENQILKQENAMLKQRVALQLDSSGIDRSESVKSYRYESLDGNKLVIKKLSNMTNVLSSGGVKHGGIRCRISDTTFEDDLSVDYTESIDLDRQRTIEKPYIAGSPCAYKDTKASLYSRKATLEKLRTKQQPKEDYRAEGIYGGSGIKNRHPWVF</sequence>
<evidence type="ECO:0000313" key="2">
    <source>
        <dbReference type="EMBL" id="CDR96446.1"/>
    </source>
</evidence>
<organism evidence="2 3">
    <name type="scientific">Babesia bigemina</name>
    <dbReference type="NCBI Taxonomy" id="5866"/>
    <lineage>
        <taxon>Eukaryota</taxon>
        <taxon>Sar</taxon>
        <taxon>Alveolata</taxon>
        <taxon>Apicomplexa</taxon>
        <taxon>Aconoidasida</taxon>
        <taxon>Piroplasmida</taxon>
        <taxon>Babesiidae</taxon>
        <taxon>Babesia</taxon>
    </lineage>
</organism>
<dbReference type="OMA" id="HDYVIDI"/>
<dbReference type="STRING" id="5866.A0A061D6W8"/>
<feature type="coiled-coil region" evidence="1">
    <location>
        <begin position="497"/>
        <end position="681"/>
    </location>
</feature>
<dbReference type="OrthoDB" id="10255522at2759"/>
<dbReference type="KEGG" id="bbig:BBBOND_0303500"/>
<dbReference type="GeneID" id="24564987"/>
<evidence type="ECO:0000313" key="3">
    <source>
        <dbReference type="Proteomes" id="UP000033188"/>
    </source>
</evidence>
<proteinExistence type="predicted"/>
<feature type="coiled-coil region" evidence="1">
    <location>
        <begin position="411"/>
        <end position="445"/>
    </location>
</feature>
<dbReference type="EMBL" id="LK391709">
    <property type="protein sequence ID" value="CDR96446.1"/>
    <property type="molecule type" value="Genomic_DNA"/>
</dbReference>
<accession>A0A061D6W8</accession>
<gene>
    <name evidence="2" type="ORF">BBBOND_0303500</name>
</gene>
<dbReference type="RefSeq" id="XP_012768632.1">
    <property type="nucleotide sequence ID" value="XM_012913178.1"/>
</dbReference>
<name>A0A061D6W8_BABBI</name>
<protein>
    <submittedName>
        <fullName evidence="2">Uncharacterized protein</fullName>
    </submittedName>
</protein>
<reference evidence="3" key="1">
    <citation type="journal article" date="2014" name="Nucleic Acids Res.">
        <title>The evolutionary dynamics of variant antigen genes in Babesia reveal a history of genomic innovation underlying host-parasite interaction.</title>
        <authorList>
            <person name="Jackson A.P."/>
            <person name="Otto T.D."/>
            <person name="Darby A."/>
            <person name="Ramaprasad A."/>
            <person name="Xia D."/>
            <person name="Echaide I.E."/>
            <person name="Farber M."/>
            <person name="Gahlot S."/>
            <person name="Gamble J."/>
            <person name="Gupta D."/>
            <person name="Gupta Y."/>
            <person name="Jackson L."/>
            <person name="Malandrin L."/>
            <person name="Malas T.B."/>
            <person name="Moussa E."/>
            <person name="Nair M."/>
            <person name="Reid A.J."/>
            <person name="Sanders M."/>
            <person name="Sharma J."/>
            <person name="Tracey A."/>
            <person name="Quail M.A."/>
            <person name="Weir W."/>
            <person name="Wastling J.M."/>
            <person name="Hall N."/>
            <person name="Willadsen P."/>
            <person name="Lingelbach K."/>
            <person name="Shiels B."/>
            <person name="Tait A."/>
            <person name="Berriman M."/>
            <person name="Allred D.R."/>
            <person name="Pain A."/>
        </authorList>
    </citation>
    <scope>NUCLEOTIDE SEQUENCE [LARGE SCALE GENOMIC DNA]</scope>
    <source>
        <strain evidence="3">Bond</strain>
    </source>
</reference>
<keyword evidence="3" id="KW-1185">Reference proteome</keyword>
<dbReference type="Proteomes" id="UP000033188">
    <property type="component" value="Chromosome 3"/>
</dbReference>
<feature type="coiled-coil region" evidence="1">
    <location>
        <begin position="862"/>
        <end position="924"/>
    </location>
</feature>
<dbReference type="VEuPathDB" id="PiroplasmaDB:BBBOND_0303500"/>